<feature type="domain" description="Putative zinc-finger" evidence="1">
    <location>
        <begin position="4"/>
        <end position="37"/>
    </location>
</feature>
<organism evidence="2 3">
    <name type="scientific">Zobellella aerophila</name>
    <dbReference type="NCBI Taxonomy" id="870480"/>
    <lineage>
        <taxon>Bacteria</taxon>
        <taxon>Pseudomonadati</taxon>
        <taxon>Pseudomonadota</taxon>
        <taxon>Gammaproteobacteria</taxon>
        <taxon>Aeromonadales</taxon>
        <taxon>Aeromonadaceae</taxon>
        <taxon>Zobellella</taxon>
    </lineage>
</organism>
<dbReference type="Proteomes" id="UP001500795">
    <property type="component" value="Unassembled WGS sequence"/>
</dbReference>
<evidence type="ECO:0000313" key="3">
    <source>
        <dbReference type="Proteomes" id="UP001500795"/>
    </source>
</evidence>
<sequence length="70" mass="8008">MLNCHKATRLMSEAQDRPLTLNEKLALKVHTLMCSACSNFEKQLPALRRMARTFARQQPPAGDKPDKDRK</sequence>
<gene>
    <name evidence="2" type="ORF">GCM10022394_05070</name>
</gene>
<comment type="caution">
    <text evidence="2">The sequence shown here is derived from an EMBL/GenBank/DDBJ whole genome shotgun (WGS) entry which is preliminary data.</text>
</comment>
<dbReference type="Pfam" id="PF13490">
    <property type="entry name" value="zf-HC2"/>
    <property type="match status" value="1"/>
</dbReference>
<evidence type="ECO:0000313" key="2">
    <source>
        <dbReference type="EMBL" id="GAA3528880.1"/>
    </source>
</evidence>
<dbReference type="RefSeq" id="WP_344954401.1">
    <property type="nucleotide sequence ID" value="NZ_BAABCX010000001.1"/>
</dbReference>
<name>A0ABP6V5L7_9GAMM</name>
<proteinExistence type="predicted"/>
<reference evidence="3" key="1">
    <citation type="journal article" date="2019" name="Int. J. Syst. Evol. Microbiol.">
        <title>The Global Catalogue of Microorganisms (GCM) 10K type strain sequencing project: providing services to taxonomists for standard genome sequencing and annotation.</title>
        <authorList>
            <consortium name="The Broad Institute Genomics Platform"/>
            <consortium name="The Broad Institute Genome Sequencing Center for Infectious Disease"/>
            <person name="Wu L."/>
            <person name="Ma J."/>
        </authorList>
    </citation>
    <scope>NUCLEOTIDE SEQUENCE [LARGE SCALE GENOMIC DNA]</scope>
    <source>
        <strain evidence="3">JCM 17110</strain>
    </source>
</reference>
<keyword evidence="3" id="KW-1185">Reference proteome</keyword>
<evidence type="ECO:0000259" key="1">
    <source>
        <dbReference type="Pfam" id="PF13490"/>
    </source>
</evidence>
<dbReference type="EMBL" id="BAABCX010000001">
    <property type="protein sequence ID" value="GAA3528880.1"/>
    <property type="molecule type" value="Genomic_DNA"/>
</dbReference>
<protein>
    <recommendedName>
        <fullName evidence="1">Putative zinc-finger domain-containing protein</fullName>
    </recommendedName>
</protein>
<dbReference type="InterPro" id="IPR027383">
    <property type="entry name" value="Znf_put"/>
</dbReference>
<accession>A0ABP6V5L7</accession>